<evidence type="ECO:0000313" key="2">
    <source>
        <dbReference type="Proteomes" id="UP001463665"/>
    </source>
</evidence>
<dbReference type="RefSeq" id="WP_345765529.1">
    <property type="nucleotide sequence ID" value="NZ_CP154834.1"/>
</dbReference>
<dbReference type="Gene3D" id="3.60.15.10">
    <property type="entry name" value="Ribonuclease Z/Hydroxyacylglutathione hydrolase-like"/>
    <property type="match status" value="1"/>
</dbReference>
<evidence type="ECO:0000313" key="1">
    <source>
        <dbReference type="EMBL" id="XAO72792.1"/>
    </source>
</evidence>
<dbReference type="Proteomes" id="UP001463665">
    <property type="component" value="Chromosome"/>
</dbReference>
<reference evidence="1 2" key="1">
    <citation type="submission" date="2024-04" db="EMBL/GenBank/DDBJ databases">
        <title>Genome sequencing and assembly of rice foliar adapted Chryseobacterium endophyticum OsEnb-ALM-A6.</title>
        <authorList>
            <person name="Kumar S."/>
            <person name="Javed M."/>
            <person name="Chouhan V."/>
            <person name="Charishma K."/>
            <person name="Patel A."/>
            <person name="Kumar M."/>
            <person name="Sahu K.P."/>
            <person name="Kumar A."/>
        </authorList>
    </citation>
    <scope>NUCLEOTIDE SEQUENCE [LARGE SCALE GENOMIC DNA]</scope>
    <source>
        <strain evidence="1 2">OsEnb-ALM-A6</strain>
    </source>
</reference>
<dbReference type="PANTHER" id="PTHR30619">
    <property type="entry name" value="DNA INTERNALIZATION/COMPETENCE PROTEIN COMEC/REC2"/>
    <property type="match status" value="1"/>
</dbReference>
<protein>
    <recommendedName>
        <fullName evidence="3">MBL fold metallo-hydrolase</fullName>
    </recommendedName>
</protein>
<dbReference type="SUPFAM" id="SSF56281">
    <property type="entry name" value="Metallo-hydrolase/oxidoreductase"/>
    <property type="match status" value="1"/>
</dbReference>
<dbReference type="InterPro" id="IPR036866">
    <property type="entry name" value="RibonucZ/Hydroxyglut_hydro"/>
</dbReference>
<dbReference type="EMBL" id="CP154834">
    <property type="protein sequence ID" value="XAO72792.1"/>
    <property type="molecule type" value="Genomic_DNA"/>
</dbReference>
<organism evidence="1 2">
    <name type="scientific">Chryseobacterium endophyticum</name>
    <dbReference type="NCBI Taxonomy" id="1854762"/>
    <lineage>
        <taxon>Bacteria</taxon>
        <taxon>Pseudomonadati</taxon>
        <taxon>Bacteroidota</taxon>
        <taxon>Flavobacteriia</taxon>
        <taxon>Flavobacteriales</taxon>
        <taxon>Weeksellaceae</taxon>
        <taxon>Chryseobacterium group</taxon>
        <taxon>Chryseobacterium</taxon>
    </lineage>
</organism>
<sequence length="338" mass="39391">MPRIHFLNVLEGDCNIIQHDNGHVTVMDVSNAANDQWTLQEQQVRNSVERRDMQARNFVPDGKRNFRQKHSPDNPIDYLKKYGITDIFRFIISHPDMDHLDGIRDLYQDFNVINTWDTNNNKQLDGGKGGKYNSEDWEFYRNLRDSRYPDTKRLALYSGYSNDFYNSDHLHILSPTPQLVAEANTNNDFNELSYAILYTPPKQNGSFWKILFAGDGCDKTWAHIIENHRNLVSNIDVLLAPHHGRGSDRDFSFLDVLKPRLTLMGNASSTHLAYDKYPEIRITNNQAGYIVLDISLERLDIFVKNEEFANVFRSNPKRRWSATTYSQKNEAYFLYGLR</sequence>
<evidence type="ECO:0008006" key="3">
    <source>
        <dbReference type="Google" id="ProtNLM"/>
    </source>
</evidence>
<gene>
    <name evidence="1" type="ORF">AAFP95_13055</name>
</gene>
<keyword evidence="2" id="KW-1185">Reference proteome</keyword>
<dbReference type="PANTHER" id="PTHR30619:SF1">
    <property type="entry name" value="RECOMBINATION PROTEIN 2"/>
    <property type="match status" value="1"/>
</dbReference>
<proteinExistence type="predicted"/>
<dbReference type="InterPro" id="IPR052159">
    <property type="entry name" value="Competence_DNA_uptake"/>
</dbReference>
<accession>A0AAU6WLH7</accession>
<name>A0AAU6WLH7_9FLAO</name>
<dbReference type="AlphaFoldDB" id="A0AAU6WLH7"/>